<dbReference type="Pfam" id="PF13361">
    <property type="entry name" value="UvrD_C"/>
    <property type="match status" value="2"/>
</dbReference>
<feature type="binding site" evidence="10">
    <location>
        <begin position="61"/>
        <end position="68"/>
    </location>
    <ligand>
        <name>ATP</name>
        <dbReference type="ChEBI" id="CHEBI:30616"/>
    </ligand>
</feature>
<dbReference type="PROSITE" id="PS51217">
    <property type="entry name" value="UVRD_HELICASE_CTER"/>
    <property type="match status" value="1"/>
</dbReference>
<keyword evidence="2 10" id="KW-0547">Nucleotide-binding</keyword>
<feature type="domain" description="UvrD-like helicase ATP-binding" evidence="12">
    <location>
        <begin position="40"/>
        <end position="332"/>
    </location>
</feature>
<comment type="similarity">
    <text evidence="1">Belongs to the helicase family. UvrD subfamily.</text>
</comment>
<dbReference type="PROSITE" id="PS51198">
    <property type="entry name" value="UVRD_HELICASE_ATP_BIND"/>
    <property type="match status" value="1"/>
</dbReference>
<evidence type="ECO:0000256" key="2">
    <source>
        <dbReference type="ARBA" id="ARBA00022741"/>
    </source>
</evidence>
<keyword evidence="3 10" id="KW-0378">Hydrolase</keyword>
<dbReference type="Pfam" id="PF00580">
    <property type="entry name" value="UvrD-helicase"/>
    <property type="match status" value="1"/>
</dbReference>
<evidence type="ECO:0000256" key="3">
    <source>
        <dbReference type="ARBA" id="ARBA00022801"/>
    </source>
</evidence>
<dbReference type="InterPro" id="IPR013986">
    <property type="entry name" value="DExx_box_DNA_helicase_dom_sf"/>
</dbReference>
<evidence type="ECO:0000256" key="11">
    <source>
        <dbReference type="SAM" id="MobiDB-lite"/>
    </source>
</evidence>
<dbReference type="Gene3D" id="1.10.486.10">
    <property type="entry name" value="PCRA, domain 4"/>
    <property type="match status" value="1"/>
</dbReference>
<dbReference type="GO" id="GO:0004386">
    <property type="term" value="F:helicase activity"/>
    <property type="evidence" value="ECO:0007669"/>
    <property type="project" value="UniProtKB-KW"/>
</dbReference>
<dbReference type="InterPro" id="IPR014016">
    <property type="entry name" value="UvrD-like_ATP-bd"/>
</dbReference>
<evidence type="ECO:0000259" key="12">
    <source>
        <dbReference type="PROSITE" id="PS51198"/>
    </source>
</evidence>
<dbReference type="InterPro" id="IPR027417">
    <property type="entry name" value="P-loop_NTPase"/>
</dbReference>
<feature type="domain" description="UvrD-like helicase C-terminal" evidence="13">
    <location>
        <begin position="333"/>
        <end position="635"/>
    </location>
</feature>
<proteinExistence type="inferred from homology"/>
<evidence type="ECO:0000256" key="1">
    <source>
        <dbReference type="ARBA" id="ARBA00009922"/>
    </source>
</evidence>
<evidence type="ECO:0000256" key="6">
    <source>
        <dbReference type="ARBA" id="ARBA00023235"/>
    </source>
</evidence>
<keyword evidence="4 10" id="KW-0347">Helicase</keyword>
<dbReference type="InterPro" id="IPR000212">
    <property type="entry name" value="DNA_helicase_UvrD/REP"/>
</dbReference>
<dbReference type="CDD" id="cd17932">
    <property type="entry name" value="DEXQc_UvrD"/>
    <property type="match status" value="1"/>
</dbReference>
<keyword evidence="15" id="KW-1185">Reference proteome</keyword>
<gene>
    <name evidence="14" type="ORF">KZJ38_06735</name>
</gene>
<dbReference type="InterPro" id="IPR014017">
    <property type="entry name" value="DNA_helicase_UvrD-like_C"/>
</dbReference>
<evidence type="ECO:0000256" key="10">
    <source>
        <dbReference type="PROSITE-ProRule" id="PRU00560"/>
    </source>
</evidence>
<dbReference type="EMBL" id="CP080095">
    <property type="protein sequence ID" value="QYD70013.1"/>
    <property type="molecule type" value="Genomic_DNA"/>
</dbReference>
<dbReference type="Gene3D" id="3.40.50.300">
    <property type="entry name" value="P-loop containing nucleotide triphosphate hydrolases"/>
    <property type="match status" value="2"/>
</dbReference>
<evidence type="ECO:0000256" key="7">
    <source>
        <dbReference type="ARBA" id="ARBA00034617"/>
    </source>
</evidence>
<protein>
    <recommendedName>
        <fullName evidence="8">DNA 3'-5' helicase</fullName>
        <ecNumber evidence="8">5.6.2.4</ecNumber>
    </recommendedName>
</protein>
<organism evidence="14 15">
    <name type="scientific">Paraburkholderia edwinii</name>
    <dbReference type="NCBI Taxonomy" id="2861782"/>
    <lineage>
        <taxon>Bacteria</taxon>
        <taxon>Pseudomonadati</taxon>
        <taxon>Pseudomonadota</taxon>
        <taxon>Betaproteobacteria</taxon>
        <taxon>Burkholderiales</taxon>
        <taxon>Burkholderiaceae</taxon>
        <taxon>Paraburkholderia</taxon>
    </lineage>
</organism>
<name>A0ABX8USX2_9BURK</name>
<comment type="catalytic activity">
    <reaction evidence="9">
        <text>ATP + H2O = ADP + phosphate + H(+)</text>
        <dbReference type="Rhea" id="RHEA:13065"/>
        <dbReference type="ChEBI" id="CHEBI:15377"/>
        <dbReference type="ChEBI" id="CHEBI:15378"/>
        <dbReference type="ChEBI" id="CHEBI:30616"/>
        <dbReference type="ChEBI" id="CHEBI:43474"/>
        <dbReference type="ChEBI" id="CHEBI:456216"/>
        <dbReference type="EC" id="5.6.2.4"/>
    </reaction>
</comment>
<dbReference type="PANTHER" id="PTHR11070">
    <property type="entry name" value="UVRD / RECB / PCRA DNA HELICASE FAMILY MEMBER"/>
    <property type="match status" value="1"/>
</dbReference>
<dbReference type="Gene3D" id="1.10.10.160">
    <property type="match status" value="1"/>
</dbReference>
<dbReference type="Proteomes" id="UP000826462">
    <property type="component" value="Chromosome 1"/>
</dbReference>
<evidence type="ECO:0000259" key="13">
    <source>
        <dbReference type="PROSITE" id="PS51217"/>
    </source>
</evidence>
<comment type="catalytic activity">
    <reaction evidence="7">
        <text>Couples ATP hydrolysis with the unwinding of duplex DNA by translocating in the 3'-5' direction.</text>
        <dbReference type="EC" id="5.6.2.4"/>
    </reaction>
</comment>
<evidence type="ECO:0000313" key="15">
    <source>
        <dbReference type="Proteomes" id="UP000826462"/>
    </source>
</evidence>
<dbReference type="RefSeq" id="WP_219799343.1">
    <property type="nucleotide sequence ID" value="NZ_CP080095.1"/>
</dbReference>
<evidence type="ECO:0000256" key="8">
    <source>
        <dbReference type="ARBA" id="ARBA00034808"/>
    </source>
</evidence>
<evidence type="ECO:0000256" key="9">
    <source>
        <dbReference type="ARBA" id="ARBA00048988"/>
    </source>
</evidence>
<evidence type="ECO:0000256" key="5">
    <source>
        <dbReference type="ARBA" id="ARBA00022840"/>
    </source>
</evidence>
<evidence type="ECO:0000313" key="14">
    <source>
        <dbReference type="EMBL" id="QYD70013.1"/>
    </source>
</evidence>
<dbReference type="EC" id="5.6.2.4" evidence="8"/>
<evidence type="ECO:0000256" key="4">
    <source>
        <dbReference type="ARBA" id="ARBA00022806"/>
    </source>
</evidence>
<accession>A0ABX8USX2</accession>
<reference evidence="14 15" key="1">
    <citation type="submission" date="2021-07" db="EMBL/GenBank/DDBJ databases">
        <title>Paraburkholderia edwinii protects Aspergillus sp. from phenazines by acting as a toxin sponge.</title>
        <authorList>
            <person name="Dahlstrom K.M."/>
            <person name="Newman D.K."/>
        </authorList>
    </citation>
    <scope>NUCLEOTIDE SEQUENCE [LARGE SCALE GENOMIC DNA]</scope>
    <source>
        <strain evidence="14 15">Pe01</strain>
    </source>
</reference>
<keyword evidence="6" id="KW-0413">Isomerase</keyword>
<keyword evidence="5 10" id="KW-0067">ATP-binding</keyword>
<sequence>MPSSAASTSESSFAAPGADASGADASNVPAWLAKLNDEQRAAVEYGADDVARPPGALLVIAGAGSGKTSTLAHRVAHLVAKGADPRRILLLTFSRRAAIEMTRRVTRIAGDALGARAALAQGLTWSGTFHSVGARLLREYADLIGLAPTFTINDREDSADLMNLVRHELGFSAKERRFPSKSTCFAIYSRVVNTGASLGDALNSTFPWCREWEADLRVLFAAYVDAKQKQSVLDYDDLLLYWSHMAAEPSIAADLSSRFDHVLVDEYQDTNRLQASILLALKPDGRGLTVVGDDAQSIYSFRGATVRNILDFPTHFDPPAKQVTLERNYRSTQPILTASNAVIGLASERFTKNLWTDKASAQRPRLVTVADDAAQAAYVVEQVLAAREAGVKLKSQAVLFRAAHHSAALEIELTRRNIPFVKFGGLKFLDSVHVKDVLAVLRWAENPRDRVAGFRVVQLLPGVGPATAARVLDAAAGVPAAGAPAAGVPAAGAPVAGGRAASVADNGTAATADIDNVRGAVEALATFTPPPRALEDWPPFVALMSTLNERTSQWPAEFELIRRWYEPHLERNHEDAMVRHADLLQMESIAGTYASRERFLTELTLDPPDATSGESGVPLLDEDYLILSTIHSAKGQEWRNVFVLNGVDGCIPSDLGTGSDEEIDEERRLLYVAMTRAKEDLHIVVPQRFYVHNQTHLGDRHVWASRTRFIPVDLMPLFDAYAWPPVPVAAAPTAAGLAAAAQAKVEIAAKLRKMWE</sequence>
<feature type="region of interest" description="Disordered" evidence="11">
    <location>
        <begin position="1"/>
        <end position="23"/>
    </location>
</feature>
<dbReference type="SUPFAM" id="SSF52540">
    <property type="entry name" value="P-loop containing nucleoside triphosphate hydrolases"/>
    <property type="match status" value="1"/>
</dbReference>
<dbReference type="PANTHER" id="PTHR11070:SF3">
    <property type="entry name" value="DNA 3'-5' HELICASE"/>
    <property type="match status" value="1"/>
</dbReference>